<evidence type="ECO:0000313" key="3">
    <source>
        <dbReference type="Proteomes" id="UP000178735"/>
    </source>
</evidence>
<accession>A0A1F7WSK8</accession>
<dbReference type="Pfam" id="PF00111">
    <property type="entry name" value="Fer2"/>
    <property type="match status" value="1"/>
</dbReference>
<evidence type="ECO:0000313" key="2">
    <source>
        <dbReference type="EMBL" id="OGM05158.1"/>
    </source>
</evidence>
<dbReference type="InterPro" id="IPR043129">
    <property type="entry name" value="ATPase_NBD"/>
</dbReference>
<dbReference type="Gene3D" id="3.10.20.30">
    <property type="match status" value="1"/>
</dbReference>
<dbReference type="InterPro" id="IPR001041">
    <property type="entry name" value="2Fe-2S_ferredoxin-type"/>
</dbReference>
<dbReference type="InterPro" id="IPR052911">
    <property type="entry name" value="Corrinoid_activation_enz"/>
</dbReference>
<dbReference type="PANTHER" id="PTHR42895">
    <property type="entry name" value="IRON-SULFUR CLUSTER-BINDING PROTEIN-RELATED"/>
    <property type="match status" value="1"/>
</dbReference>
<dbReference type="Gene3D" id="3.30.420.480">
    <property type="entry name" value="Domain of unknown function (DUF4445)"/>
    <property type="match status" value="1"/>
</dbReference>
<dbReference type="EMBL" id="MGFH01000122">
    <property type="protein sequence ID" value="OGM05158.1"/>
    <property type="molecule type" value="Genomic_DNA"/>
</dbReference>
<dbReference type="STRING" id="1817813.A2008_01250"/>
<dbReference type="Proteomes" id="UP000178735">
    <property type="component" value="Unassembled WGS sequence"/>
</dbReference>
<feature type="domain" description="2Fe-2S ferredoxin-type" evidence="1">
    <location>
        <begin position="17"/>
        <end position="113"/>
    </location>
</feature>
<dbReference type="InterPro" id="IPR027980">
    <property type="entry name" value="RACo_C"/>
</dbReference>
<dbReference type="SUPFAM" id="SSF53067">
    <property type="entry name" value="Actin-like ATPase domain"/>
    <property type="match status" value="1"/>
</dbReference>
<dbReference type="AlphaFoldDB" id="A0A1F7WSK8"/>
<comment type="caution">
    <text evidence="2">The sequence shown here is derived from an EMBL/GenBank/DDBJ whole genome shotgun (WGS) entry which is preliminary data.</text>
</comment>
<dbReference type="PROSITE" id="PS51085">
    <property type="entry name" value="2FE2S_FER_2"/>
    <property type="match status" value="1"/>
</dbReference>
<dbReference type="Pfam" id="PF17651">
    <property type="entry name" value="Raco_middle"/>
    <property type="match status" value="1"/>
</dbReference>
<dbReference type="PANTHER" id="PTHR42895:SF2">
    <property type="entry name" value="IRON-SULFUR CLUSTER PROTEIN"/>
    <property type="match status" value="1"/>
</dbReference>
<dbReference type="GO" id="GO:0051536">
    <property type="term" value="F:iron-sulfur cluster binding"/>
    <property type="evidence" value="ECO:0007669"/>
    <property type="project" value="InterPro"/>
</dbReference>
<dbReference type="InterPro" id="IPR042259">
    <property type="entry name" value="Raco-like_middle_sf"/>
</dbReference>
<dbReference type="InterPro" id="IPR036010">
    <property type="entry name" value="2Fe-2S_ferredoxin-like_sf"/>
</dbReference>
<proteinExistence type="predicted"/>
<dbReference type="CDD" id="cd00207">
    <property type="entry name" value="fer2"/>
    <property type="match status" value="1"/>
</dbReference>
<organism evidence="2 3">
    <name type="scientific">Candidatus Wallbacteria bacterium GWC2_49_35</name>
    <dbReference type="NCBI Taxonomy" id="1817813"/>
    <lineage>
        <taxon>Bacteria</taxon>
        <taxon>Candidatus Walliibacteriota</taxon>
    </lineage>
</organism>
<protein>
    <recommendedName>
        <fullName evidence="1">2Fe-2S ferredoxin-type domain-containing protein</fullName>
    </recommendedName>
</protein>
<sequence length="555" mass="59127">MDKDRAKDSENPIPAHPVLTLVNSSDEIIREIPCVPEFTVCEALRSAGVKLRTSCGGNGNCGHCRILVLEGGADAPSQAEMSLLNAGELERGFRLACRLKPAGNLKIQLTDSIDLSSGQSCLSESTDNDVPPLFLPAPIHIRPPDPPKRYGAAVDLGTTHIRISVCDLKARLRVASRTIVNPQTYYGTDILTRLEFTLLNPGNAREISSVAAKAMGTALERIARDFQFRAADIGRILFVGNTAMLTILAGKNFDLLLDPGRGKCEIDCRPLNVEELRRNLGLETGTEIELAKPLAGFIGSDLLAGVIASDLTGAGAGSLYIDFGTNSEIALWDGKKIISASAAGGPAFEGGGIGCGMLPGPGAVYAARMTDDGTGLVCDTIGGLEARGLCGSAMVDIIAELTGAGILDDRGRFAPGAHKNGYRLGDKNGGLILKKRDVDSFQRAKAAIGGAVVCLMDAAGMRTEDLKNIYISGAFGKYLDIKNAIRIGLLPAISPRNIYKRSNAALSGAEYLLFHRNSIEVIESLKNRSDFTDLSFSDSFDKNFVKNLFIKPFLR</sequence>
<dbReference type="Pfam" id="PF14574">
    <property type="entry name" value="RACo_C_ter"/>
    <property type="match status" value="1"/>
</dbReference>
<dbReference type="SUPFAM" id="SSF54292">
    <property type="entry name" value="2Fe-2S ferredoxin-like"/>
    <property type="match status" value="1"/>
</dbReference>
<dbReference type="InterPro" id="IPR012675">
    <property type="entry name" value="Beta-grasp_dom_sf"/>
</dbReference>
<gene>
    <name evidence="2" type="ORF">A2008_01250</name>
</gene>
<name>A0A1F7WSK8_9BACT</name>
<reference evidence="2 3" key="1">
    <citation type="journal article" date="2016" name="Nat. Commun.">
        <title>Thousands of microbial genomes shed light on interconnected biogeochemical processes in an aquifer system.</title>
        <authorList>
            <person name="Anantharaman K."/>
            <person name="Brown C.T."/>
            <person name="Hug L.A."/>
            <person name="Sharon I."/>
            <person name="Castelle C.J."/>
            <person name="Probst A.J."/>
            <person name="Thomas B.C."/>
            <person name="Singh A."/>
            <person name="Wilkins M.J."/>
            <person name="Karaoz U."/>
            <person name="Brodie E.L."/>
            <person name="Williams K.H."/>
            <person name="Hubbard S.S."/>
            <person name="Banfield J.F."/>
        </authorList>
    </citation>
    <scope>NUCLEOTIDE SEQUENCE [LARGE SCALE GENOMIC DNA]</scope>
</reference>
<evidence type="ECO:0000259" key="1">
    <source>
        <dbReference type="PROSITE" id="PS51085"/>
    </source>
</evidence>
<dbReference type="InterPro" id="IPR041414">
    <property type="entry name" value="Raco-like_middle"/>
</dbReference>